<evidence type="ECO:0000256" key="2">
    <source>
        <dbReference type="ARBA" id="ARBA00022840"/>
    </source>
</evidence>
<evidence type="ECO:0008006" key="5">
    <source>
        <dbReference type="Google" id="ProtNLM"/>
    </source>
</evidence>
<keyword evidence="4" id="KW-1185">Reference proteome</keyword>
<name>W1PUD1_AMBTC</name>
<keyword evidence="1" id="KW-0547">Nucleotide-binding</keyword>
<evidence type="ECO:0000313" key="3">
    <source>
        <dbReference type="EMBL" id="ERN13637.1"/>
    </source>
</evidence>
<dbReference type="GO" id="GO:0005524">
    <property type="term" value="F:ATP binding"/>
    <property type="evidence" value="ECO:0007669"/>
    <property type="project" value="UniProtKB-KW"/>
</dbReference>
<reference evidence="4" key="1">
    <citation type="journal article" date="2013" name="Science">
        <title>The Amborella genome and the evolution of flowering plants.</title>
        <authorList>
            <consortium name="Amborella Genome Project"/>
        </authorList>
    </citation>
    <scope>NUCLEOTIDE SEQUENCE [LARGE SCALE GENOMIC DNA]</scope>
</reference>
<evidence type="ECO:0000313" key="4">
    <source>
        <dbReference type="Proteomes" id="UP000017836"/>
    </source>
</evidence>
<dbReference type="Proteomes" id="UP000017836">
    <property type="component" value="Unassembled WGS sequence"/>
</dbReference>
<evidence type="ECO:0000256" key="1">
    <source>
        <dbReference type="ARBA" id="ARBA00022741"/>
    </source>
</evidence>
<dbReference type="InterPro" id="IPR011009">
    <property type="entry name" value="Kinase-like_dom_sf"/>
</dbReference>
<accession>W1PUD1</accession>
<dbReference type="AlphaFoldDB" id="W1PUD1"/>
<sequence length="95" mass="10742">MKFTTAEERSLKMMLKRLPGVPREFRFRELNEATDGFAETSKLGQGGFGIVYKGVLRKENDMVIAVRSSQERPWKGKTTSLRSSLSSIDCAIRTL</sequence>
<keyword evidence="2" id="KW-0067">ATP-binding</keyword>
<dbReference type="EMBL" id="KI392567">
    <property type="protein sequence ID" value="ERN13637.1"/>
    <property type="molecule type" value="Genomic_DNA"/>
</dbReference>
<dbReference type="InterPro" id="IPR050528">
    <property type="entry name" value="L-type_Lectin-RKs"/>
</dbReference>
<proteinExistence type="predicted"/>
<gene>
    <name evidence="3" type="ORF">AMTR_s00049p00096950</name>
</gene>
<dbReference type="SUPFAM" id="SSF56112">
    <property type="entry name" value="Protein kinase-like (PK-like)"/>
    <property type="match status" value="1"/>
</dbReference>
<dbReference type="Gene3D" id="3.30.200.20">
    <property type="entry name" value="Phosphorylase Kinase, domain 1"/>
    <property type="match status" value="1"/>
</dbReference>
<dbReference type="HOGENOM" id="CLU_2375626_0_0_1"/>
<protein>
    <recommendedName>
        <fullName evidence="5">Protein kinase domain-containing protein</fullName>
    </recommendedName>
</protein>
<dbReference type="Gramene" id="ERN13637">
    <property type="protein sequence ID" value="ERN13637"/>
    <property type="gene ID" value="AMTR_s00049p00096950"/>
</dbReference>
<dbReference type="PANTHER" id="PTHR27007">
    <property type="match status" value="1"/>
</dbReference>
<organism evidence="3 4">
    <name type="scientific">Amborella trichopoda</name>
    <dbReference type="NCBI Taxonomy" id="13333"/>
    <lineage>
        <taxon>Eukaryota</taxon>
        <taxon>Viridiplantae</taxon>
        <taxon>Streptophyta</taxon>
        <taxon>Embryophyta</taxon>
        <taxon>Tracheophyta</taxon>
        <taxon>Spermatophyta</taxon>
        <taxon>Magnoliopsida</taxon>
        <taxon>Amborellales</taxon>
        <taxon>Amborellaceae</taxon>
        <taxon>Amborella</taxon>
    </lineage>
</organism>